<evidence type="ECO:0000256" key="8">
    <source>
        <dbReference type="SAM" id="MobiDB-lite"/>
    </source>
</evidence>
<evidence type="ECO:0000313" key="12">
    <source>
        <dbReference type="Proteomes" id="UP000054251"/>
    </source>
</evidence>
<dbReference type="Pfam" id="PF00270">
    <property type="entry name" value="DEAD"/>
    <property type="match status" value="1"/>
</dbReference>
<evidence type="ECO:0000256" key="1">
    <source>
        <dbReference type="ARBA" id="ARBA00022741"/>
    </source>
</evidence>
<dbReference type="PROSITE" id="PS00039">
    <property type="entry name" value="DEAD_ATP_HELICASE"/>
    <property type="match status" value="1"/>
</dbReference>
<comment type="catalytic activity">
    <reaction evidence="7">
        <text>ATP + H2O = ADP + phosphate + H(+)</text>
        <dbReference type="Rhea" id="RHEA:13065"/>
        <dbReference type="ChEBI" id="CHEBI:15377"/>
        <dbReference type="ChEBI" id="CHEBI:15378"/>
        <dbReference type="ChEBI" id="CHEBI:30616"/>
        <dbReference type="ChEBI" id="CHEBI:43474"/>
        <dbReference type="ChEBI" id="CHEBI:456216"/>
        <dbReference type="EC" id="3.6.4.13"/>
    </reaction>
</comment>
<dbReference type="CDD" id="cd17956">
    <property type="entry name" value="DEADc_DDX51"/>
    <property type="match status" value="1"/>
</dbReference>
<keyword evidence="1 6" id="KW-0547">Nucleotide-binding</keyword>
<dbReference type="PANTHER" id="PTHR24031">
    <property type="entry name" value="RNA HELICASE"/>
    <property type="match status" value="1"/>
</dbReference>
<evidence type="ECO:0000256" key="7">
    <source>
        <dbReference type="RuleBase" id="RU365068"/>
    </source>
</evidence>
<dbReference type="GO" id="GO:0003724">
    <property type="term" value="F:RNA helicase activity"/>
    <property type="evidence" value="ECO:0007669"/>
    <property type="project" value="UniProtKB-EC"/>
</dbReference>
<dbReference type="InterPro" id="IPR001650">
    <property type="entry name" value="Helicase_C-like"/>
</dbReference>
<name>A0A0V1PY32_9ASCO</name>
<dbReference type="AlphaFoldDB" id="A0A0V1PY32"/>
<dbReference type="Pfam" id="PF00271">
    <property type="entry name" value="Helicase_C"/>
    <property type="match status" value="1"/>
</dbReference>
<dbReference type="EMBL" id="LMYN01000062">
    <property type="protein sequence ID" value="KSA01137.1"/>
    <property type="molecule type" value="Genomic_DNA"/>
</dbReference>
<keyword evidence="2 6" id="KW-0378">Hydrolase</keyword>
<dbReference type="CDD" id="cd18787">
    <property type="entry name" value="SF2_C_DEAD"/>
    <property type="match status" value="1"/>
</dbReference>
<dbReference type="InterPro" id="IPR011545">
    <property type="entry name" value="DEAD/DEAH_box_helicase_dom"/>
</dbReference>
<feature type="region of interest" description="Disordered" evidence="8">
    <location>
        <begin position="1"/>
        <end position="140"/>
    </location>
</feature>
<dbReference type="EC" id="3.6.4.13" evidence="7"/>
<dbReference type="RefSeq" id="XP_015467239.1">
    <property type="nucleotide sequence ID" value="XM_015611907.1"/>
</dbReference>
<dbReference type="GO" id="GO:0016787">
    <property type="term" value="F:hydrolase activity"/>
    <property type="evidence" value="ECO:0007669"/>
    <property type="project" value="UniProtKB-KW"/>
</dbReference>
<comment type="similarity">
    <text evidence="6">Belongs to the DEAD box helicase family.</text>
</comment>
<dbReference type="PROSITE" id="PS51192">
    <property type="entry name" value="HELICASE_ATP_BIND_1"/>
    <property type="match status" value="1"/>
</dbReference>
<dbReference type="SMART" id="SM00487">
    <property type="entry name" value="DEXDc"/>
    <property type="match status" value="1"/>
</dbReference>
<evidence type="ECO:0000256" key="6">
    <source>
        <dbReference type="RuleBase" id="RU000492"/>
    </source>
</evidence>
<comment type="function">
    <text evidence="7">RNA helicase.</text>
</comment>
<evidence type="ECO:0000313" key="11">
    <source>
        <dbReference type="EMBL" id="KSA01137.1"/>
    </source>
</evidence>
<feature type="compositionally biased region" description="Basic and acidic residues" evidence="8">
    <location>
        <begin position="126"/>
        <end position="138"/>
    </location>
</feature>
<dbReference type="GO" id="GO:0003723">
    <property type="term" value="F:RNA binding"/>
    <property type="evidence" value="ECO:0007669"/>
    <property type="project" value="UniProtKB-UniRule"/>
</dbReference>
<dbReference type="GO" id="GO:0005524">
    <property type="term" value="F:ATP binding"/>
    <property type="evidence" value="ECO:0007669"/>
    <property type="project" value="UniProtKB-UniRule"/>
</dbReference>
<feature type="compositionally biased region" description="Acidic residues" evidence="8">
    <location>
        <begin position="103"/>
        <end position="113"/>
    </location>
</feature>
<feature type="domain" description="Helicase ATP-binding" evidence="9">
    <location>
        <begin position="271"/>
        <end position="458"/>
    </location>
</feature>
<keyword evidence="3 6" id="KW-0347">Helicase</keyword>
<dbReference type="PROSITE" id="PS51194">
    <property type="entry name" value="HELICASE_CTER"/>
    <property type="match status" value="1"/>
</dbReference>
<dbReference type="SMART" id="SM00490">
    <property type="entry name" value="HELICc"/>
    <property type="match status" value="1"/>
</dbReference>
<evidence type="ECO:0000256" key="2">
    <source>
        <dbReference type="ARBA" id="ARBA00022801"/>
    </source>
</evidence>
<reference evidence="11 12" key="1">
    <citation type="submission" date="2015-11" db="EMBL/GenBank/DDBJ databases">
        <title>The genome of Debaryomyces fabryi.</title>
        <authorList>
            <person name="Tafer H."/>
            <person name="Lopandic K."/>
        </authorList>
    </citation>
    <scope>NUCLEOTIDE SEQUENCE [LARGE SCALE GENOMIC DNA]</scope>
    <source>
        <strain evidence="11 12">CBS 789</strain>
    </source>
</reference>
<evidence type="ECO:0000256" key="5">
    <source>
        <dbReference type="ARBA" id="ARBA00022884"/>
    </source>
</evidence>
<dbReference type="InterPro" id="IPR000629">
    <property type="entry name" value="RNA-helicase_DEAD-box_CS"/>
</dbReference>
<dbReference type="InterPro" id="IPR027417">
    <property type="entry name" value="P-loop_NTPase"/>
</dbReference>
<feature type="compositionally biased region" description="Low complexity" evidence="8">
    <location>
        <begin position="43"/>
        <end position="57"/>
    </location>
</feature>
<dbReference type="InterPro" id="IPR014001">
    <property type="entry name" value="Helicase_ATP-bd"/>
</dbReference>
<comment type="caution">
    <text evidence="11">The sequence shown here is derived from an EMBL/GenBank/DDBJ whole genome shotgun (WGS) entry which is preliminary data.</text>
</comment>
<keyword evidence="12" id="KW-1185">Reference proteome</keyword>
<evidence type="ECO:0000256" key="3">
    <source>
        <dbReference type="ARBA" id="ARBA00022806"/>
    </source>
</evidence>
<protein>
    <recommendedName>
        <fullName evidence="7">ATP-dependent RNA helicase</fullName>
        <ecNumber evidence="7">3.6.4.13</ecNumber>
    </recommendedName>
</protein>
<keyword evidence="4 6" id="KW-0067">ATP-binding</keyword>
<feature type="compositionally biased region" description="Acidic residues" evidence="8">
    <location>
        <begin position="170"/>
        <end position="179"/>
    </location>
</feature>
<organism evidence="11 12">
    <name type="scientific">Debaryomyces fabryi</name>
    <dbReference type="NCBI Taxonomy" id="58627"/>
    <lineage>
        <taxon>Eukaryota</taxon>
        <taxon>Fungi</taxon>
        <taxon>Dikarya</taxon>
        <taxon>Ascomycota</taxon>
        <taxon>Saccharomycotina</taxon>
        <taxon>Pichiomycetes</taxon>
        <taxon>Debaryomycetaceae</taxon>
        <taxon>Debaryomyces</taxon>
    </lineage>
</organism>
<feature type="compositionally biased region" description="Low complexity" evidence="8">
    <location>
        <begin position="83"/>
        <end position="102"/>
    </location>
</feature>
<evidence type="ECO:0000259" key="9">
    <source>
        <dbReference type="PROSITE" id="PS51192"/>
    </source>
</evidence>
<sequence>MFAPRFDPTALVGVNTPSVKDEILGSKKRKLSNASISEDEESSSSSSSDSDSSSSSDSESDSDSSSDSDSDSSSDSDSDSESGSESQSSRESGSDSDAAISSDTEEAAEELEETQNKAHLNNEQAENDKMDIVEDKGTPEVPVENDPDYISKHHSVFQKFKSIQDGKGEDVDEESDDNMEDIQTQDLAPLPQPALPRDKRLVSTSAHLNNLDWLTTPIYATPEETKPFADFNDPPLSPLMIKNLRNMGFESAFSVQISVLNLILKDIEKNRLQPDMRGDLLVNASTGSGKTLAYLIPIIESLQTVKVPRVRALILVPTKPLINQVKTTLNQLSKGTNLSIVSLKNDLSIKDEGMKLQANEPDIIVSTPGRLVDHLTNGYITLKNLQFLVIDEADRLLNQSFQNWCQILISKIDEFTNIKERTISNYWKLNVQKMIFSATLTTDAGKLSLLKFHKPRLIIVNNKEQLVNEMFSVPATLNEFRLHFGSAKSSLKPLILSKFLLSRNKLSNVLIFTKSNDASLRLSRLLSLIMNKLTSETINIAYINSTNNTTSIRSKILKDFSKQSVNILVATDLIARGIDILSITDVINYDLPNSSREYVHRVGRTARANQDGFAYNFCFGKGEAKWFKKLMAQVGRSQNIEDLEIDTKQLIEGNDESMYKESLEELQKQVFNRA</sequence>
<evidence type="ECO:0000256" key="4">
    <source>
        <dbReference type="ARBA" id="ARBA00022840"/>
    </source>
</evidence>
<keyword evidence="5 7" id="KW-0694">RNA-binding</keyword>
<accession>A0A0V1PY32</accession>
<dbReference type="GeneID" id="26840087"/>
<dbReference type="OrthoDB" id="3370at2759"/>
<evidence type="ECO:0000259" key="10">
    <source>
        <dbReference type="PROSITE" id="PS51194"/>
    </source>
</evidence>
<feature type="domain" description="Helicase C-terminal" evidence="10">
    <location>
        <begin position="495"/>
        <end position="651"/>
    </location>
</feature>
<gene>
    <name evidence="11" type="ORF">AC631_03078</name>
</gene>
<comment type="domain">
    <text evidence="7">The Q motif is unique to and characteristic of the DEAD box family of RNA helicases and controls ATP binding and hydrolysis.</text>
</comment>
<feature type="compositionally biased region" description="Acidic residues" evidence="8">
    <location>
        <begin position="58"/>
        <end position="82"/>
    </location>
</feature>
<dbReference type="SUPFAM" id="SSF52540">
    <property type="entry name" value="P-loop containing nucleoside triphosphate hydrolases"/>
    <property type="match status" value="2"/>
</dbReference>
<feature type="region of interest" description="Disordered" evidence="8">
    <location>
        <begin position="160"/>
        <end position="179"/>
    </location>
</feature>
<dbReference type="Gene3D" id="3.40.50.300">
    <property type="entry name" value="P-loop containing nucleotide triphosphate hydrolases"/>
    <property type="match status" value="2"/>
</dbReference>
<proteinExistence type="inferred from homology"/>
<dbReference type="Proteomes" id="UP000054251">
    <property type="component" value="Unassembled WGS sequence"/>
</dbReference>